<dbReference type="KEGG" id="amt:Amet_3843"/>
<name>A6TUU2_ALKMQ</name>
<dbReference type="SUPFAM" id="SSF55874">
    <property type="entry name" value="ATPase domain of HSP90 chaperone/DNA topoisomerase II/histidine kinase"/>
    <property type="match status" value="1"/>
</dbReference>
<keyword evidence="4" id="KW-0808">Transferase</keyword>
<dbReference type="GO" id="GO:0016020">
    <property type="term" value="C:membrane"/>
    <property type="evidence" value="ECO:0007669"/>
    <property type="project" value="InterPro"/>
</dbReference>
<dbReference type="HOGENOM" id="CLU_038337_0_0_9"/>
<dbReference type="EMBL" id="CP000724">
    <property type="protein sequence ID" value="ABR49960.1"/>
    <property type="molecule type" value="Genomic_DNA"/>
</dbReference>
<evidence type="ECO:0000313" key="4">
    <source>
        <dbReference type="EMBL" id="ABR49960.1"/>
    </source>
</evidence>
<accession>A6TUU2</accession>
<dbReference type="STRING" id="293826.Amet_3843"/>
<evidence type="ECO:0000259" key="1">
    <source>
        <dbReference type="Pfam" id="PF02518"/>
    </source>
</evidence>
<dbReference type="Pfam" id="PF06580">
    <property type="entry name" value="His_kinase"/>
    <property type="match status" value="1"/>
</dbReference>
<evidence type="ECO:0000259" key="3">
    <source>
        <dbReference type="Pfam" id="PF10114"/>
    </source>
</evidence>
<reference evidence="5" key="1">
    <citation type="journal article" date="2016" name="Genome Announc.">
        <title>Complete genome sequence of Alkaliphilus metalliredigens strain QYMF, an alkaliphilic and metal-reducing bacterium isolated from borax-contaminated leachate ponds.</title>
        <authorList>
            <person name="Hwang C."/>
            <person name="Copeland A."/>
            <person name="Lucas S."/>
            <person name="Lapidus A."/>
            <person name="Barry K."/>
            <person name="Detter J.C."/>
            <person name="Glavina Del Rio T."/>
            <person name="Hammon N."/>
            <person name="Israni S."/>
            <person name="Dalin E."/>
            <person name="Tice H."/>
            <person name="Pitluck S."/>
            <person name="Chertkov O."/>
            <person name="Brettin T."/>
            <person name="Bruce D."/>
            <person name="Han C."/>
            <person name="Schmutz J."/>
            <person name="Larimer F."/>
            <person name="Land M.L."/>
            <person name="Hauser L."/>
            <person name="Kyrpides N."/>
            <person name="Mikhailova N."/>
            <person name="Ye Q."/>
            <person name="Zhou J."/>
            <person name="Richardson P."/>
            <person name="Fields M.W."/>
        </authorList>
    </citation>
    <scope>NUCLEOTIDE SEQUENCE [LARGE SCALE GENOMIC DNA]</scope>
    <source>
        <strain evidence="5">QYMF</strain>
    </source>
</reference>
<dbReference type="OrthoDB" id="9809348at2"/>
<dbReference type="AlphaFoldDB" id="A6TUU2"/>
<dbReference type="PANTHER" id="PTHR34220">
    <property type="entry name" value="SENSOR HISTIDINE KINASE YPDA"/>
    <property type="match status" value="1"/>
</dbReference>
<feature type="domain" description="PocR" evidence="3">
    <location>
        <begin position="27"/>
        <end position="164"/>
    </location>
</feature>
<dbReference type="Pfam" id="PF10114">
    <property type="entry name" value="PocR"/>
    <property type="match status" value="1"/>
</dbReference>
<keyword evidence="5" id="KW-1185">Reference proteome</keyword>
<evidence type="ECO:0000259" key="2">
    <source>
        <dbReference type="Pfam" id="PF06580"/>
    </source>
</evidence>
<organism evidence="4 5">
    <name type="scientific">Alkaliphilus metalliredigens (strain QYMF)</name>
    <dbReference type="NCBI Taxonomy" id="293826"/>
    <lineage>
        <taxon>Bacteria</taxon>
        <taxon>Bacillati</taxon>
        <taxon>Bacillota</taxon>
        <taxon>Clostridia</taxon>
        <taxon>Peptostreptococcales</taxon>
        <taxon>Natronincolaceae</taxon>
        <taxon>Alkaliphilus</taxon>
    </lineage>
</organism>
<dbReference type="Proteomes" id="UP000001572">
    <property type="component" value="Chromosome"/>
</dbReference>
<dbReference type="InterPro" id="IPR050640">
    <property type="entry name" value="Bact_2-comp_sensor_kinase"/>
</dbReference>
<dbReference type="InterPro" id="IPR018771">
    <property type="entry name" value="PocR_dom"/>
</dbReference>
<feature type="domain" description="Signal transduction histidine kinase internal region" evidence="2">
    <location>
        <begin position="196"/>
        <end position="274"/>
    </location>
</feature>
<keyword evidence="4" id="KW-0418">Kinase</keyword>
<dbReference type="InterPro" id="IPR003594">
    <property type="entry name" value="HATPase_dom"/>
</dbReference>
<proteinExistence type="predicted"/>
<protein>
    <submittedName>
        <fullName evidence="4">Signal transduction histidine kinase, LytS</fullName>
    </submittedName>
</protein>
<dbReference type="Pfam" id="PF02518">
    <property type="entry name" value="HATPase_c"/>
    <property type="match status" value="1"/>
</dbReference>
<evidence type="ECO:0000313" key="5">
    <source>
        <dbReference type="Proteomes" id="UP000001572"/>
    </source>
</evidence>
<dbReference type="PANTHER" id="PTHR34220:SF7">
    <property type="entry name" value="SENSOR HISTIDINE KINASE YPDA"/>
    <property type="match status" value="1"/>
</dbReference>
<feature type="domain" description="Histidine kinase/HSP90-like ATPase" evidence="1">
    <location>
        <begin position="292"/>
        <end position="384"/>
    </location>
</feature>
<dbReference type="InterPro" id="IPR036890">
    <property type="entry name" value="HATPase_C_sf"/>
</dbReference>
<dbReference type="InterPro" id="IPR010559">
    <property type="entry name" value="Sig_transdc_His_kin_internal"/>
</dbReference>
<sequence length="397" mass="45261">MISENNAMKKMIVSNFHNRYSGILSLSDISLFLVDRNGEILHEFISSPDFCTNLCKESSQSVCSDYRKQIKNRHYNNFFCKYGLNNIILPIEVDNEIMGFIGGMQVYLKENEYKKYMVNAQSFTKENDVKLEFIAKAIGSLKTVESNKIVVHEQLCHHIAKNIALDLKDTINEKKPHVSTLSIEKEMLEKKIIDLEVKNMSLVVNPHFVFNTLNSIARIAYFEKSHTIEELIYCLSDLLRYNLNQGDQLHTVAAEIDNIEKYLHIQKVRFRSRLDYVIDVPDQVQSMRIPNMIIQPIVDNAINHGITGNRDGGIVKIYAESMKNTLIIFVADNGNGFPQEVYNKIHRGDCPSGYGFSSTDKRLKQYYGNAYGLKIVKSDFSGSTVSITIPKKHPGGV</sequence>
<dbReference type="Gene3D" id="3.30.565.10">
    <property type="entry name" value="Histidine kinase-like ATPase, C-terminal domain"/>
    <property type="match status" value="1"/>
</dbReference>
<dbReference type="GO" id="GO:0000155">
    <property type="term" value="F:phosphorelay sensor kinase activity"/>
    <property type="evidence" value="ECO:0007669"/>
    <property type="project" value="InterPro"/>
</dbReference>
<gene>
    <name evidence="4" type="ordered locus">Amet_3843</name>
</gene>
<dbReference type="eggNOG" id="COG2972">
    <property type="taxonomic scope" value="Bacteria"/>
</dbReference>